<evidence type="ECO:0000256" key="1">
    <source>
        <dbReference type="SAM" id="MobiDB-lite"/>
    </source>
</evidence>
<feature type="region of interest" description="Disordered" evidence="1">
    <location>
        <begin position="1"/>
        <end position="94"/>
    </location>
</feature>
<accession>A0AAW2NUP6</accession>
<protein>
    <submittedName>
        <fullName evidence="2">Uncharacterized protein</fullName>
    </submittedName>
</protein>
<reference evidence="2" key="2">
    <citation type="journal article" date="2024" name="Plant">
        <title>Genomic evolution and insights into agronomic trait innovations of Sesamum species.</title>
        <authorList>
            <person name="Miao H."/>
            <person name="Wang L."/>
            <person name="Qu L."/>
            <person name="Liu H."/>
            <person name="Sun Y."/>
            <person name="Le M."/>
            <person name="Wang Q."/>
            <person name="Wei S."/>
            <person name="Zheng Y."/>
            <person name="Lin W."/>
            <person name="Duan Y."/>
            <person name="Cao H."/>
            <person name="Xiong S."/>
            <person name="Wang X."/>
            <person name="Wei L."/>
            <person name="Li C."/>
            <person name="Ma Q."/>
            <person name="Ju M."/>
            <person name="Zhao R."/>
            <person name="Li G."/>
            <person name="Mu C."/>
            <person name="Tian Q."/>
            <person name="Mei H."/>
            <person name="Zhang T."/>
            <person name="Gao T."/>
            <person name="Zhang H."/>
        </authorList>
    </citation>
    <scope>NUCLEOTIDE SEQUENCE</scope>
    <source>
        <strain evidence="2">KEN8</strain>
    </source>
</reference>
<proteinExistence type="predicted"/>
<comment type="caution">
    <text evidence="2">The sequence shown here is derived from an EMBL/GenBank/DDBJ whole genome shotgun (WGS) entry which is preliminary data.</text>
</comment>
<gene>
    <name evidence="2" type="ORF">Scaly_1746000</name>
</gene>
<evidence type="ECO:0000313" key="2">
    <source>
        <dbReference type="EMBL" id="KAL0347300.1"/>
    </source>
</evidence>
<dbReference type="EMBL" id="JACGWM010000010">
    <property type="protein sequence ID" value="KAL0347300.1"/>
    <property type="molecule type" value="Genomic_DNA"/>
</dbReference>
<dbReference type="AlphaFoldDB" id="A0AAW2NUP6"/>
<feature type="region of interest" description="Disordered" evidence="1">
    <location>
        <begin position="210"/>
        <end position="236"/>
    </location>
</feature>
<name>A0AAW2NUP6_9LAMI</name>
<reference evidence="2" key="1">
    <citation type="submission" date="2020-06" db="EMBL/GenBank/DDBJ databases">
        <authorList>
            <person name="Li T."/>
            <person name="Hu X."/>
            <person name="Zhang T."/>
            <person name="Song X."/>
            <person name="Zhang H."/>
            <person name="Dai N."/>
            <person name="Sheng W."/>
            <person name="Hou X."/>
            <person name="Wei L."/>
        </authorList>
    </citation>
    <scope>NUCLEOTIDE SEQUENCE</scope>
    <source>
        <strain evidence="2">KEN8</strain>
        <tissue evidence="2">Leaf</tissue>
    </source>
</reference>
<feature type="compositionally biased region" description="Low complexity" evidence="1">
    <location>
        <begin position="59"/>
        <end position="91"/>
    </location>
</feature>
<organism evidence="2">
    <name type="scientific">Sesamum calycinum</name>
    <dbReference type="NCBI Taxonomy" id="2727403"/>
    <lineage>
        <taxon>Eukaryota</taxon>
        <taxon>Viridiplantae</taxon>
        <taxon>Streptophyta</taxon>
        <taxon>Embryophyta</taxon>
        <taxon>Tracheophyta</taxon>
        <taxon>Spermatophyta</taxon>
        <taxon>Magnoliopsida</taxon>
        <taxon>eudicotyledons</taxon>
        <taxon>Gunneridae</taxon>
        <taxon>Pentapetalae</taxon>
        <taxon>asterids</taxon>
        <taxon>lamiids</taxon>
        <taxon>Lamiales</taxon>
        <taxon>Pedaliaceae</taxon>
        <taxon>Sesamum</taxon>
    </lineage>
</organism>
<sequence>MAEAELDQSDQAPWPSELVSPTYPCLKHPSNALVKVLDQRRRVEKRPGRRRLQEKQRSKSTSSKSPASSDRQTNPSSTSNNNMSTNSGTANILGLTPQLPPLRFMSPLSQLTDNFNSDMGLNFSGISAPAVGTNEMNFHGASNLLSGAGGVASLLSSSGGGIEPWRLQQFPFLGGLEASPSGIYQFHGGESAGFMGGETSHQVRPKLSSSMLNQRSSSVKMEENPAEANLSRQLLGGMGEQWNTSTAWTELSSFSSSSTSNPL</sequence>